<dbReference type="EMBL" id="JANPWZ010001512">
    <property type="protein sequence ID" value="KAJ3565239.1"/>
    <property type="molecule type" value="Genomic_DNA"/>
</dbReference>
<reference evidence="2" key="1">
    <citation type="submission" date="2022-07" db="EMBL/GenBank/DDBJ databases">
        <title>Genome Sequence of Xylaria arbuscula.</title>
        <authorList>
            <person name="Buettner E."/>
        </authorList>
    </citation>
    <scope>NUCLEOTIDE SEQUENCE</scope>
    <source>
        <strain evidence="2">VT107</strain>
    </source>
</reference>
<evidence type="ECO:0000313" key="3">
    <source>
        <dbReference type="Proteomes" id="UP001148614"/>
    </source>
</evidence>
<name>A0A9W8TK96_9PEZI</name>
<dbReference type="VEuPathDB" id="FungiDB:F4678DRAFT_282634"/>
<proteinExistence type="predicted"/>
<sequence length="818" mass="91817">MAGIEGSLCDVCIKALRSNADYREKWSIPHHQEYINLTASAGNGCFICAWLLAGYPSPTTLENSRDGIPASNNFEVSYRITLRDRGKGSSSSCSFSVSSSWAAEFRLRGKSLRRHAMSDASWELTTPHSIVACLREKRDDEYRYEGDQPPLPWEDLNAHPWSELDSSIGSTPHSLRAIQTWTARCEAKHAHCYKPPSFFPSRVIDVQNVELGTVRLLDKEKAIEALRKDETGRGPISASYPLYWTLSHRWGDPKDILQLTKKTESDFRNSISVDDLSPTFRDAVLLVHRLGFPYIWIDSLCIFQDSISDWQREAADMVHIYRDSYCNISAAAASQNPSKEGLFRERQLSTRLLYPFVVKLDLDPESHEEADTPWMIWDDSAWFNEVEGAPLSTRGWVVQERFLAPRVVHYTPNRIFWECLEGVHCDVDIGSRIVPLHTDSTGFAKTTAYKSSRLEVERYKANPGGPDYRAMDTGTSGFSFHQEWGHIVSTYMSCNLTKLSDRFIAMSGIAKSFQETNGDTYMAGLWKNTFHVDLAWESRVGPSARAERVTDSYAPTWSWASIVGGDVQLALQSSRYRNIPVPLVTLVAERIIPSPPNGDITGLLRSAELDIKCMLHYYRWKGRPKQLALYVDEERTICREEFDEEAVFRNLRLDTSDIVSLFSEATEIEGVCIPLYGVYQGYGGGDNKYLMLERDTETRVVVLVSASSEMTVATTQSGTPVWDIVSSITQAERQEHVVCKGKFDSKTLTVGAWTLCHRSSNSSTIEGQLFSPDGDFQINVRQNATVDGKTTVVTGTGVAPDHGETDFTLGVTSVETTS</sequence>
<comment type="caution">
    <text evidence="2">The sequence shown here is derived from an EMBL/GenBank/DDBJ whole genome shotgun (WGS) entry which is preliminary data.</text>
</comment>
<dbReference type="Pfam" id="PF06985">
    <property type="entry name" value="HET"/>
    <property type="match status" value="1"/>
</dbReference>
<dbReference type="InterPro" id="IPR010730">
    <property type="entry name" value="HET"/>
</dbReference>
<accession>A0A9W8TK96</accession>
<evidence type="ECO:0000259" key="1">
    <source>
        <dbReference type="Pfam" id="PF06985"/>
    </source>
</evidence>
<organism evidence="2 3">
    <name type="scientific">Xylaria arbuscula</name>
    <dbReference type="NCBI Taxonomy" id="114810"/>
    <lineage>
        <taxon>Eukaryota</taxon>
        <taxon>Fungi</taxon>
        <taxon>Dikarya</taxon>
        <taxon>Ascomycota</taxon>
        <taxon>Pezizomycotina</taxon>
        <taxon>Sordariomycetes</taxon>
        <taxon>Xylariomycetidae</taxon>
        <taxon>Xylariales</taxon>
        <taxon>Xylariaceae</taxon>
        <taxon>Xylaria</taxon>
    </lineage>
</organism>
<protein>
    <recommendedName>
        <fullName evidence="1">Heterokaryon incompatibility domain-containing protein</fullName>
    </recommendedName>
</protein>
<evidence type="ECO:0000313" key="2">
    <source>
        <dbReference type="EMBL" id="KAJ3565239.1"/>
    </source>
</evidence>
<gene>
    <name evidence="2" type="ORF">NPX13_g7577</name>
</gene>
<keyword evidence="3" id="KW-1185">Reference proteome</keyword>
<dbReference type="AlphaFoldDB" id="A0A9W8TK96"/>
<feature type="domain" description="Heterokaryon incompatibility" evidence="1">
    <location>
        <begin position="243"/>
        <end position="400"/>
    </location>
</feature>
<dbReference type="Proteomes" id="UP001148614">
    <property type="component" value="Unassembled WGS sequence"/>
</dbReference>
<dbReference type="PANTHER" id="PTHR33112:SF9">
    <property type="entry name" value="HETEROKARYON INCOMPATIBILITY DOMAIN-CONTAINING PROTEIN"/>
    <property type="match status" value="1"/>
</dbReference>
<dbReference type="PANTHER" id="PTHR33112">
    <property type="entry name" value="DOMAIN PROTEIN, PUTATIVE-RELATED"/>
    <property type="match status" value="1"/>
</dbReference>